<feature type="transmembrane region" description="Helical" evidence="5">
    <location>
        <begin position="358"/>
        <end position="379"/>
    </location>
</feature>
<dbReference type="InterPro" id="IPR020846">
    <property type="entry name" value="MFS_dom"/>
</dbReference>
<evidence type="ECO:0000256" key="4">
    <source>
        <dbReference type="ARBA" id="ARBA00023136"/>
    </source>
</evidence>
<feature type="transmembrane region" description="Helical" evidence="5">
    <location>
        <begin position="386"/>
        <end position="405"/>
    </location>
</feature>
<keyword evidence="8" id="KW-1185">Reference proteome</keyword>
<feature type="transmembrane region" description="Helical" evidence="5">
    <location>
        <begin position="319"/>
        <end position="338"/>
    </location>
</feature>
<dbReference type="InterPro" id="IPR011701">
    <property type="entry name" value="MFS"/>
</dbReference>
<feature type="transmembrane region" description="Helical" evidence="5">
    <location>
        <begin position="114"/>
        <end position="132"/>
    </location>
</feature>
<evidence type="ECO:0000256" key="1">
    <source>
        <dbReference type="ARBA" id="ARBA00004141"/>
    </source>
</evidence>
<feature type="transmembrane region" description="Helical" evidence="5">
    <location>
        <begin position="206"/>
        <end position="226"/>
    </location>
</feature>
<evidence type="ECO:0000256" key="3">
    <source>
        <dbReference type="ARBA" id="ARBA00022989"/>
    </source>
</evidence>
<feature type="transmembrane region" description="Helical" evidence="5">
    <location>
        <begin position="144"/>
        <end position="163"/>
    </location>
</feature>
<evidence type="ECO:0000313" key="7">
    <source>
        <dbReference type="EMBL" id="GAC93216.1"/>
    </source>
</evidence>
<keyword evidence="2 5" id="KW-0812">Transmembrane</keyword>
<dbReference type="AlphaFoldDB" id="R9NXB7"/>
<feature type="transmembrane region" description="Helical" evidence="5">
    <location>
        <begin position="490"/>
        <end position="511"/>
    </location>
</feature>
<dbReference type="HOGENOM" id="CLU_042172_0_0_1"/>
<dbReference type="eggNOG" id="KOG2325">
    <property type="taxonomic scope" value="Eukaryota"/>
</dbReference>
<dbReference type="InterPro" id="IPR051068">
    <property type="entry name" value="MFS_Domain-Containing_Protein"/>
</dbReference>
<accession>R9NXB7</accession>
<reference evidence="8" key="1">
    <citation type="journal article" date="2013" name="Genome Announc.">
        <title>Draft genome sequence of the basidiomycetous yeast-like fungus Pseudozyma hubeiensis SY62, which produces an abundant amount of the biosurfactant mannosylerythritol lipids.</title>
        <authorList>
            <person name="Konishi M."/>
            <person name="Hatada Y."/>
            <person name="Horiuchi J."/>
        </authorList>
    </citation>
    <scope>NUCLEOTIDE SEQUENCE [LARGE SCALE GENOMIC DNA]</scope>
    <source>
        <strain evidence="8">SY62</strain>
    </source>
</reference>
<dbReference type="InterPro" id="IPR036259">
    <property type="entry name" value="MFS_trans_sf"/>
</dbReference>
<dbReference type="PROSITE" id="PS50850">
    <property type="entry name" value="MFS"/>
    <property type="match status" value="1"/>
</dbReference>
<name>R9NXB7_PSEHS</name>
<dbReference type="Proteomes" id="UP000014071">
    <property type="component" value="Unassembled WGS sequence"/>
</dbReference>
<dbReference type="Gene3D" id="1.20.1250.20">
    <property type="entry name" value="MFS general substrate transporter like domains"/>
    <property type="match status" value="1"/>
</dbReference>
<evidence type="ECO:0000256" key="5">
    <source>
        <dbReference type="SAM" id="Phobius"/>
    </source>
</evidence>
<feature type="transmembrane region" description="Helical" evidence="5">
    <location>
        <begin position="83"/>
        <end position="102"/>
    </location>
</feature>
<comment type="subcellular location">
    <subcellularLocation>
        <location evidence="1">Membrane</location>
        <topology evidence="1">Multi-pass membrane protein</topology>
    </subcellularLocation>
</comment>
<keyword evidence="4 5" id="KW-0472">Membrane</keyword>
<feature type="transmembrane region" description="Helical" evidence="5">
    <location>
        <begin position="169"/>
        <end position="186"/>
    </location>
</feature>
<feature type="transmembrane region" description="Helical" evidence="5">
    <location>
        <begin position="425"/>
        <end position="450"/>
    </location>
</feature>
<keyword evidence="3 5" id="KW-1133">Transmembrane helix</keyword>
<dbReference type="PANTHER" id="PTHR23510">
    <property type="entry name" value="INNER MEMBRANE TRANSPORT PROTEIN YAJR"/>
    <property type="match status" value="1"/>
</dbReference>
<sequence length="519" mass="56083">MTAMTTLPAPGVLDAHASDAITATTPRPSPLIDTKASNVPSNLTKIDHVESAVSLADGAATSDALIYPTVAPDHIPPFSQSSIILTLNFLLNMTFFIIVPSSANYSNELGASTWFSGLTVGISVVVSGLLLVPFSMRYDRVYRFPILFGAVCIMVGEVVYALAGVADTAWLMLVGRAIIGAGFVVWRFVKSYFTDAAVVGTEKRTMMAACLVTSQVAGMAVGPYVGGLLTKKLRPMTDEHRLWNGFTASGWVMVAVFAVFFTVTWIVFRDPVRAPTQAQREIELSTLSPAERTRSKESLSSQEPTLRGMFRELNSTQKFSVMTMCWFSMVNFLVLGAWEVNIPIFGHLRFGWSEYNAGNVIALGGLATMPILFALVFAAKYIQDRLILAGGTLFGLLGLSLHLGALESPSHSAVDRLGALQELTFGSFFTSWFFVSLGFNALTTITLALLSKQIPAKYNGLTSTVIQLSNNVGRIWGALWGATVFQVGQFGIVSLELAVTLIGTCLIGFMWRKMNVASG</sequence>
<gene>
    <name evidence="7" type="ORF">PHSY_000779</name>
</gene>
<dbReference type="GO" id="GO:0022857">
    <property type="term" value="F:transmembrane transporter activity"/>
    <property type="evidence" value="ECO:0007669"/>
    <property type="project" value="InterPro"/>
</dbReference>
<evidence type="ECO:0000259" key="6">
    <source>
        <dbReference type="PROSITE" id="PS50850"/>
    </source>
</evidence>
<feature type="transmembrane region" description="Helical" evidence="5">
    <location>
        <begin position="246"/>
        <end position="268"/>
    </location>
</feature>
<dbReference type="RefSeq" id="XP_012186803.1">
    <property type="nucleotide sequence ID" value="XM_012331413.1"/>
</dbReference>
<organism evidence="7 8">
    <name type="scientific">Pseudozyma hubeiensis (strain SY62)</name>
    <name type="common">Yeast</name>
    <dbReference type="NCBI Taxonomy" id="1305764"/>
    <lineage>
        <taxon>Eukaryota</taxon>
        <taxon>Fungi</taxon>
        <taxon>Dikarya</taxon>
        <taxon>Basidiomycota</taxon>
        <taxon>Ustilaginomycotina</taxon>
        <taxon>Ustilaginomycetes</taxon>
        <taxon>Ustilaginales</taxon>
        <taxon>Ustilaginaceae</taxon>
        <taxon>Pseudozyma</taxon>
    </lineage>
</organism>
<dbReference type="OrthoDB" id="2015447at2759"/>
<dbReference type="EMBL" id="DF238773">
    <property type="protein sequence ID" value="GAC93216.1"/>
    <property type="molecule type" value="Genomic_DNA"/>
</dbReference>
<dbReference type="Pfam" id="PF07690">
    <property type="entry name" value="MFS_1"/>
    <property type="match status" value="1"/>
</dbReference>
<dbReference type="GO" id="GO:0016020">
    <property type="term" value="C:membrane"/>
    <property type="evidence" value="ECO:0007669"/>
    <property type="project" value="UniProtKB-SubCell"/>
</dbReference>
<dbReference type="PANTHER" id="PTHR23510:SF64">
    <property type="entry name" value="INNER MEMBRANE TRANSPORT PROTEIN YAJR"/>
    <property type="match status" value="1"/>
</dbReference>
<feature type="domain" description="Major facilitator superfamily (MFS) profile" evidence="6">
    <location>
        <begin position="80"/>
        <end position="515"/>
    </location>
</feature>
<dbReference type="GeneID" id="24106082"/>
<dbReference type="SUPFAM" id="SSF103473">
    <property type="entry name" value="MFS general substrate transporter"/>
    <property type="match status" value="1"/>
</dbReference>
<protein>
    <submittedName>
        <fullName evidence="7">Membrane transporter</fullName>
    </submittedName>
</protein>
<proteinExistence type="predicted"/>
<evidence type="ECO:0000313" key="8">
    <source>
        <dbReference type="Proteomes" id="UP000014071"/>
    </source>
</evidence>
<evidence type="ECO:0000256" key="2">
    <source>
        <dbReference type="ARBA" id="ARBA00022692"/>
    </source>
</evidence>
<dbReference type="STRING" id="1305764.R9NXB7"/>